<dbReference type="Gene3D" id="3.30.2020.30">
    <property type="match status" value="1"/>
</dbReference>
<dbReference type="RefSeq" id="XP_008308360.1">
    <property type="nucleotide sequence ID" value="XM_008310138.3"/>
</dbReference>
<dbReference type="RefSeq" id="XP_008308362.1">
    <property type="nucleotide sequence ID" value="XM_008310140.2"/>
</dbReference>
<dbReference type="OMA" id="VHITWPN"/>
<dbReference type="KEGG" id="csem:103378801"/>
<evidence type="ECO:0000256" key="5">
    <source>
        <dbReference type="ARBA" id="ARBA00022723"/>
    </source>
</evidence>
<dbReference type="GO" id="GO:0046872">
    <property type="term" value="F:metal ion binding"/>
    <property type="evidence" value="ECO:0007669"/>
    <property type="project" value="UniProtKB-KW"/>
</dbReference>
<keyword evidence="5" id="KW-0479">Metal-binding</keyword>
<dbReference type="InterPro" id="IPR010376">
    <property type="entry name" value="GBBH-like_N"/>
</dbReference>
<comment type="cofactor">
    <cofactor evidence="1">
        <name>Fe(2+)</name>
        <dbReference type="ChEBI" id="CHEBI:29033"/>
    </cofactor>
</comment>
<sequence length="418" mass="47823">MWMSTFARFATRALSRAMACQALRPHCRPGKNPGHLPSCLTSVQHRGLQSVVLASQHASHQVVSHVRSLDEERLLEVEWEDGGQSLYPFTWLRDNCQCPLCTLQSAQARELLMCDLDIHTGVDTVKVTNDNKVSVVWPDQHTSVFDPEWLKKRCFSSAARQSMREELFLNDRYYWGSNLNIPTIDFHKVLHDDKAMLDWLLALRRVGVVCLKGAPAELGQVARLSERIGYHRLTFYGHTWQVQDKDMANNLAYTSKKLSVHTDYPALMFPPGVQFVHCLCAAMEGGESQLVDGFHVTQQLQREDPEAFQALTSLVINFTDTGSDYCDFHLNSRHNIISTDNEGQVNRINWNNATRDSVLDLPLHQVQPFYRAVKVFTDMMDRPENVVLYRMEPGQCSCIRTLHILYAIIKKESCKTWI</sequence>
<dbReference type="SUPFAM" id="SSF51197">
    <property type="entry name" value="Clavaminate synthase-like"/>
    <property type="match status" value="1"/>
</dbReference>
<dbReference type="GeneID" id="103378801"/>
<evidence type="ECO:0000259" key="11">
    <source>
        <dbReference type="Pfam" id="PF06155"/>
    </source>
</evidence>
<dbReference type="Ensembl" id="ENSCSET00000004652.1">
    <property type="protein sequence ID" value="ENSCSEP00000004596.1"/>
    <property type="gene ID" value="ENSCSEG00000002986.1"/>
</dbReference>
<evidence type="ECO:0000256" key="7">
    <source>
        <dbReference type="ARBA" id="ARBA00022964"/>
    </source>
</evidence>
<evidence type="ECO:0000256" key="1">
    <source>
        <dbReference type="ARBA" id="ARBA00001954"/>
    </source>
</evidence>
<dbReference type="Pfam" id="PF06155">
    <property type="entry name" value="GBBH-like_N"/>
    <property type="match status" value="1"/>
</dbReference>
<evidence type="ECO:0000256" key="4">
    <source>
        <dbReference type="ARBA" id="ARBA00008654"/>
    </source>
</evidence>
<dbReference type="STRING" id="244447.ENSCSEP00000004596"/>
<dbReference type="OrthoDB" id="406634at2759"/>
<keyword evidence="6" id="KW-0124">Carnitine biosynthesis</keyword>
<protein>
    <submittedName>
        <fullName evidence="12">Butyrobetaine (gamma), 2-oxoglutarate dioxygenase (gamma-butyrobetaine hydroxylase) 1</fullName>
    </submittedName>
</protein>
<dbReference type="FunFam" id="3.30.2020.30:FF:000002">
    <property type="entry name" value="Putative gamma-butyrobetaine dioxygenase"/>
    <property type="match status" value="1"/>
</dbReference>
<accession>A0A3P8UV52</accession>
<dbReference type="GO" id="GO:0008336">
    <property type="term" value="F:gamma-butyrobetaine dioxygenase activity"/>
    <property type="evidence" value="ECO:0007669"/>
    <property type="project" value="TreeGrafter"/>
</dbReference>
<feature type="domain" description="TauD/TfdA-like" evidence="10">
    <location>
        <begin position="183"/>
        <end position="399"/>
    </location>
</feature>
<keyword evidence="13" id="KW-1185">Reference proteome</keyword>
<dbReference type="Pfam" id="PF02668">
    <property type="entry name" value="TauD"/>
    <property type="match status" value="1"/>
</dbReference>
<reference evidence="12" key="2">
    <citation type="submission" date="2025-08" db="UniProtKB">
        <authorList>
            <consortium name="Ensembl"/>
        </authorList>
    </citation>
    <scope>IDENTIFICATION</scope>
</reference>
<evidence type="ECO:0000256" key="6">
    <source>
        <dbReference type="ARBA" id="ARBA00022873"/>
    </source>
</evidence>
<dbReference type="InParanoid" id="A0A3P8UV52"/>
<keyword evidence="7" id="KW-0223">Dioxygenase</keyword>
<dbReference type="FunFam" id="3.60.130.10:FF:000001">
    <property type="entry name" value="Trimethyllysine dioxygenase, mitochondrial"/>
    <property type="match status" value="1"/>
</dbReference>
<evidence type="ECO:0000313" key="13">
    <source>
        <dbReference type="Proteomes" id="UP000265120"/>
    </source>
</evidence>
<dbReference type="Gene3D" id="3.60.130.10">
    <property type="entry name" value="Clavaminate synthase-like"/>
    <property type="match status" value="1"/>
</dbReference>
<dbReference type="PANTHER" id="PTHR10696">
    <property type="entry name" value="GAMMA-BUTYROBETAINE HYDROXYLASE-RELATED"/>
    <property type="match status" value="1"/>
</dbReference>
<dbReference type="FunCoup" id="A0A3P8UV52">
    <property type="interactions" value="360"/>
</dbReference>
<evidence type="ECO:0000313" key="12">
    <source>
        <dbReference type="Ensembl" id="ENSCSEP00000004596.1"/>
    </source>
</evidence>
<evidence type="ECO:0000259" key="10">
    <source>
        <dbReference type="Pfam" id="PF02668"/>
    </source>
</evidence>
<dbReference type="GO" id="GO:0005739">
    <property type="term" value="C:mitochondrion"/>
    <property type="evidence" value="ECO:0007669"/>
    <property type="project" value="TreeGrafter"/>
</dbReference>
<evidence type="ECO:0000256" key="8">
    <source>
        <dbReference type="ARBA" id="ARBA00023002"/>
    </source>
</evidence>
<dbReference type="Proteomes" id="UP000265120">
    <property type="component" value="Chromosome 5"/>
</dbReference>
<dbReference type="InterPro" id="IPR042098">
    <property type="entry name" value="TauD-like_sf"/>
</dbReference>
<dbReference type="PANTHER" id="PTHR10696:SF33">
    <property type="entry name" value="GAMMA-BUTYROBETAINE DIOXYGENASE"/>
    <property type="match status" value="1"/>
</dbReference>
<dbReference type="CDD" id="cd00250">
    <property type="entry name" value="CAS_like"/>
    <property type="match status" value="1"/>
</dbReference>
<reference evidence="12 13" key="1">
    <citation type="journal article" date="2014" name="Nat. Genet.">
        <title>Whole-genome sequence of a flatfish provides insights into ZW sex chromosome evolution and adaptation to a benthic lifestyle.</title>
        <authorList>
            <person name="Chen S."/>
            <person name="Zhang G."/>
            <person name="Shao C."/>
            <person name="Huang Q."/>
            <person name="Liu G."/>
            <person name="Zhang P."/>
            <person name="Song W."/>
            <person name="An N."/>
            <person name="Chalopin D."/>
            <person name="Volff J.N."/>
            <person name="Hong Y."/>
            <person name="Li Q."/>
            <person name="Sha Z."/>
            <person name="Zhou H."/>
            <person name="Xie M."/>
            <person name="Yu Q."/>
            <person name="Liu Y."/>
            <person name="Xiang H."/>
            <person name="Wang N."/>
            <person name="Wu K."/>
            <person name="Yang C."/>
            <person name="Zhou Q."/>
            <person name="Liao X."/>
            <person name="Yang L."/>
            <person name="Hu Q."/>
            <person name="Zhang J."/>
            <person name="Meng L."/>
            <person name="Jin L."/>
            <person name="Tian Y."/>
            <person name="Lian J."/>
            <person name="Yang J."/>
            <person name="Miao G."/>
            <person name="Liu S."/>
            <person name="Liang Z."/>
            <person name="Yan F."/>
            <person name="Li Y."/>
            <person name="Sun B."/>
            <person name="Zhang H."/>
            <person name="Zhang J."/>
            <person name="Zhu Y."/>
            <person name="Du M."/>
            <person name="Zhao Y."/>
            <person name="Schartl M."/>
            <person name="Tang Q."/>
            <person name="Wang J."/>
        </authorList>
    </citation>
    <scope>NUCLEOTIDE SEQUENCE</scope>
</reference>
<comment type="similarity">
    <text evidence="4">Belongs to the gamma-BBH/TMLD family.</text>
</comment>
<dbReference type="CTD" id="8424"/>
<organism evidence="12 13">
    <name type="scientific">Cynoglossus semilaevis</name>
    <name type="common">Tongue sole</name>
    <dbReference type="NCBI Taxonomy" id="244447"/>
    <lineage>
        <taxon>Eukaryota</taxon>
        <taxon>Metazoa</taxon>
        <taxon>Chordata</taxon>
        <taxon>Craniata</taxon>
        <taxon>Vertebrata</taxon>
        <taxon>Euteleostomi</taxon>
        <taxon>Actinopterygii</taxon>
        <taxon>Neopterygii</taxon>
        <taxon>Teleostei</taxon>
        <taxon>Neoteleostei</taxon>
        <taxon>Acanthomorphata</taxon>
        <taxon>Carangaria</taxon>
        <taxon>Pleuronectiformes</taxon>
        <taxon>Pleuronectoidei</taxon>
        <taxon>Cynoglossidae</taxon>
        <taxon>Cynoglossinae</taxon>
        <taxon>Cynoglossus</taxon>
    </lineage>
</organism>
<dbReference type="AlphaFoldDB" id="A0A3P8UV52"/>
<name>A0A3P8UV52_CYNSE</name>
<evidence type="ECO:0000256" key="9">
    <source>
        <dbReference type="ARBA" id="ARBA00023004"/>
    </source>
</evidence>
<dbReference type="InterPro" id="IPR038492">
    <property type="entry name" value="GBBH-like_N_sf"/>
</dbReference>
<dbReference type="GO" id="GO:0045329">
    <property type="term" value="P:carnitine biosynthetic process"/>
    <property type="evidence" value="ECO:0007669"/>
    <property type="project" value="UniProtKB-UniPathway"/>
</dbReference>
<proteinExistence type="inferred from homology"/>
<dbReference type="InterPro" id="IPR003819">
    <property type="entry name" value="TauD/TfdA-like"/>
</dbReference>
<evidence type="ECO:0000256" key="2">
    <source>
        <dbReference type="ARBA" id="ARBA00001961"/>
    </source>
</evidence>
<evidence type="ECO:0000256" key="3">
    <source>
        <dbReference type="ARBA" id="ARBA00005022"/>
    </source>
</evidence>
<reference evidence="12" key="3">
    <citation type="submission" date="2025-09" db="UniProtKB">
        <authorList>
            <consortium name="Ensembl"/>
        </authorList>
    </citation>
    <scope>IDENTIFICATION</scope>
</reference>
<dbReference type="UniPathway" id="UPA00118"/>
<feature type="domain" description="Gamma-butyrobetaine hydroxylase-like N-terminal" evidence="11">
    <location>
        <begin position="70"/>
        <end position="150"/>
    </location>
</feature>
<keyword evidence="8" id="KW-0560">Oxidoreductase</keyword>
<comment type="pathway">
    <text evidence="3">Amine and polyamine biosynthesis; carnitine biosynthesis.</text>
</comment>
<comment type="cofactor">
    <cofactor evidence="2">
        <name>L-ascorbate</name>
        <dbReference type="ChEBI" id="CHEBI:38290"/>
    </cofactor>
</comment>
<dbReference type="InterPro" id="IPR050411">
    <property type="entry name" value="AlphaKG_dependent_hydroxylases"/>
</dbReference>
<dbReference type="GeneTree" id="ENSGT00530000063582"/>
<keyword evidence="9" id="KW-0408">Iron</keyword>